<proteinExistence type="predicted"/>
<dbReference type="Proteomes" id="UP001241472">
    <property type="component" value="Unassembled WGS sequence"/>
</dbReference>
<dbReference type="RefSeq" id="WP_306834875.1">
    <property type="nucleotide sequence ID" value="NZ_JAUSRF010000007.1"/>
</dbReference>
<name>A0ABT9PTL1_9HYPH</name>
<gene>
    <name evidence="1" type="ORF">J2T09_002565</name>
</gene>
<keyword evidence="2" id="KW-1185">Reference proteome</keyword>
<accession>A0ABT9PTL1</accession>
<keyword evidence="1" id="KW-0670">Pyruvate</keyword>
<comment type="caution">
    <text evidence="1">The sequence shown here is derived from an EMBL/GenBank/DDBJ whole genome shotgun (WGS) entry which is preliminary data.</text>
</comment>
<organism evidence="1 2">
    <name type="scientific">Neorhizobium huautlense</name>
    <dbReference type="NCBI Taxonomy" id="67774"/>
    <lineage>
        <taxon>Bacteria</taxon>
        <taxon>Pseudomonadati</taxon>
        <taxon>Pseudomonadota</taxon>
        <taxon>Alphaproteobacteria</taxon>
        <taxon>Hyphomicrobiales</taxon>
        <taxon>Rhizobiaceae</taxon>
        <taxon>Rhizobium/Agrobacterium group</taxon>
        <taxon>Neorhizobium</taxon>
    </lineage>
</organism>
<evidence type="ECO:0000313" key="1">
    <source>
        <dbReference type="EMBL" id="MDP9837808.1"/>
    </source>
</evidence>
<dbReference type="EMBL" id="JAUSRF010000007">
    <property type="protein sequence ID" value="MDP9837808.1"/>
    <property type="molecule type" value="Genomic_DNA"/>
</dbReference>
<protein>
    <submittedName>
        <fullName evidence="1">Pyruvate/2-oxoglutarate/acetoin dehydrogenase E1 component</fullName>
    </submittedName>
</protein>
<sequence length="79" mass="8854">MRMTWQIVLKDGSRHEVSGDIHFESVRGSKRICPSPIAAANDILVRAVEQHDVVLESPHGHHYKAAVEMVDGKWRVVGL</sequence>
<reference evidence="1 2" key="1">
    <citation type="submission" date="2023-07" db="EMBL/GenBank/DDBJ databases">
        <title>Sorghum-associated microbial communities from plants grown in Nebraska, USA.</title>
        <authorList>
            <person name="Schachtman D."/>
        </authorList>
    </citation>
    <scope>NUCLEOTIDE SEQUENCE [LARGE SCALE GENOMIC DNA]</scope>
    <source>
        <strain evidence="1 2">DS1307</strain>
    </source>
</reference>
<evidence type="ECO:0000313" key="2">
    <source>
        <dbReference type="Proteomes" id="UP001241472"/>
    </source>
</evidence>